<proteinExistence type="predicted"/>
<reference evidence="2 3" key="1">
    <citation type="journal article" date="2014" name="Am. J. Bot.">
        <title>Genome assembly and annotation for red clover (Trifolium pratense; Fabaceae).</title>
        <authorList>
            <person name="Istvanek J."/>
            <person name="Jaros M."/>
            <person name="Krenek A."/>
            <person name="Repkova J."/>
        </authorList>
    </citation>
    <scope>NUCLEOTIDE SEQUENCE [LARGE SCALE GENOMIC DNA]</scope>
    <source>
        <strain evidence="3">cv. Tatra</strain>
        <tissue evidence="2">Young leaves</tissue>
    </source>
</reference>
<evidence type="ECO:0000313" key="3">
    <source>
        <dbReference type="Proteomes" id="UP000236291"/>
    </source>
</evidence>
<comment type="caution">
    <text evidence="2">The sequence shown here is derived from an EMBL/GenBank/DDBJ whole genome shotgun (WGS) entry which is preliminary data.</text>
</comment>
<evidence type="ECO:0000259" key="1">
    <source>
        <dbReference type="Pfam" id="PF14309"/>
    </source>
</evidence>
<accession>A0A2K3M284</accession>
<protein>
    <submittedName>
        <fullName evidence="2">DNA repair rad51-like protein</fullName>
    </submittedName>
</protein>
<dbReference type="STRING" id="57577.A0A2K3M284"/>
<name>A0A2K3M284_TRIPR</name>
<feature type="domain" description="DUF4378" evidence="1">
    <location>
        <begin position="51"/>
        <end position="199"/>
    </location>
</feature>
<dbReference type="ExpressionAtlas" id="A0A2K3M284">
    <property type="expression patterns" value="baseline"/>
</dbReference>
<evidence type="ECO:0000313" key="2">
    <source>
        <dbReference type="EMBL" id="PNX84898.1"/>
    </source>
</evidence>
<dbReference type="EMBL" id="ASHM01047511">
    <property type="protein sequence ID" value="PNX84898.1"/>
    <property type="molecule type" value="Genomic_DNA"/>
</dbReference>
<feature type="non-terminal residue" evidence="2">
    <location>
        <position position="1"/>
    </location>
</feature>
<reference evidence="2 3" key="2">
    <citation type="journal article" date="2017" name="Front. Plant Sci.">
        <title>Gene Classification and Mining of Molecular Markers Useful in Red Clover (Trifolium pratense) Breeding.</title>
        <authorList>
            <person name="Istvanek J."/>
            <person name="Dluhosova J."/>
            <person name="Dluhos P."/>
            <person name="Patkova L."/>
            <person name="Nedelnik J."/>
            <person name="Repkova J."/>
        </authorList>
    </citation>
    <scope>NUCLEOTIDE SEQUENCE [LARGE SCALE GENOMIC DNA]</scope>
    <source>
        <strain evidence="3">cv. Tatra</strain>
        <tissue evidence="2">Young leaves</tissue>
    </source>
</reference>
<dbReference type="PANTHER" id="PTHR46836">
    <property type="entry name" value="AFADIN"/>
    <property type="match status" value="1"/>
</dbReference>
<gene>
    <name evidence="2" type="ORF">L195_g040962</name>
</gene>
<dbReference type="AlphaFoldDB" id="A0A2K3M284"/>
<sequence>GLRMQLQLLKLESEEHVEGPMLISSDEDGGEAAVGMLEGNALWRTEDSWESSYIIDVLSESAIIEARTDNVLEVWHSLESPVSLSVFEELEEKYNDRTTCSKSERRLLFDRINSGIVKIHEQSTNPQPWMVNAALSFGSKRINGLQDGLFQMLGSQGKVEDDVLGKLLIVESQWLKLRDDIDVIGREVERLILDDLVAEIVGI</sequence>
<dbReference type="InterPro" id="IPR025486">
    <property type="entry name" value="DUF4378"/>
</dbReference>
<dbReference type="PANTHER" id="PTHR46836:SF8">
    <property type="entry name" value="AFADIN"/>
    <property type="match status" value="1"/>
</dbReference>
<organism evidence="2 3">
    <name type="scientific">Trifolium pratense</name>
    <name type="common">Red clover</name>
    <dbReference type="NCBI Taxonomy" id="57577"/>
    <lineage>
        <taxon>Eukaryota</taxon>
        <taxon>Viridiplantae</taxon>
        <taxon>Streptophyta</taxon>
        <taxon>Embryophyta</taxon>
        <taxon>Tracheophyta</taxon>
        <taxon>Spermatophyta</taxon>
        <taxon>Magnoliopsida</taxon>
        <taxon>eudicotyledons</taxon>
        <taxon>Gunneridae</taxon>
        <taxon>Pentapetalae</taxon>
        <taxon>rosids</taxon>
        <taxon>fabids</taxon>
        <taxon>Fabales</taxon>
        <taxon>Fabaceae</taxon>
        <taxon>Papilionoideae</taxon>
        <taxon>50 kb inversion clade</taxon>
        <taxon>NPAAA clade</taxon>
        <taxon>Hologalegina</taxon>
        <taxon>IRL clade</taxon>
        <taxon>Trifolieae</taxon>
        <taxon>Trifolium</taxon>
    </lineage>
</organism>
<dbReference type="Pfam" id="PF14309">
    <property type="entry name" value="DUF4378"/>
    <property type="match status" value="1"/>
</dbReference>
<dbReference type="Proteomes" id="UP000236291">
    <property type="component" value="Unassembled WGS sequence"/>
</dbReference>